<keyword evidence="2" id="KW-0614">Plasmid</keyword>
<dbReference type="EMBL" id="CP023068">
    <property type="protein sequence ID" value="ASY66473.1"/>
    <property type="molecule type" value="Genomic_DNA"/>
</dbReference>
<evidence type="ECO:0000313" key="2">
    <source>
        <dbReference type="EMBL" id="ASY66473.1"/>
    </source>
</evidence>
<proteinExistence type="predicted"/>
<evidence type="ECO:0008006" key="4">
    <source>
        <dbReference type="Google" id="ProtNLM"/>
    </source>
</evidence>
<protein>
    <recommendedName>
        <fullName evidence="4">Transmembrane protein</fullName>
    </recommendedName>
</protein>
<name>A0A249PKL2_9HYPH</name>
<keyword evidence="1" id="KW-1133">Transmembrane helix</keyword>
<keyword evidence="3" id="KW-1185">Reference proteome</keyword>
<accession>A0A249PKL2</accession>
<keyword evidence="1" id="KW-0812">Transmembrane</keyword>
<gene>
    <name evidence="2" type="ORF">SJ05684_b54910</name>
</gene>
<dbReference type="AlphaFoldDB" id="A0A249PKL2"/>
<geneLocation type="plasmid" evidence="3">
    <name>psj05684b</name>
</geneLocation>
<dbReference type="Proteomes" id="UP000217211">
    <property type="component" value="Plasmid pSJ05684b"/>
</dbReference>
<sequence>MLSVVYAVTLITRKADLLALATLTLVFLVPEVARRIRRIGRLKSRFARLCAFGLLCVIPAASGAAIAIISHGSSFPI</sequence>
<dbReference type="STRING" id="716928.GCA_000261485_05235"/>
<dbReference type="KEGG" id="esj:SJ05684_b54910"/>
<feature type="transmembrane region" description="Helical" evidence="1">
    <location>
        <begin position="6"/>
        <end position="29"/>
    </location>
</feature>
<evidence type="ECO:0000256" key="1">
    <source>
        <dbReference type="SAM" id="Phobius"/>
    </source>
</evidence>
<keyword evidence="1" id="KW-0472">Membrane</keyword>
<evidence type="ECO:0000313" key="3">
    <source>
        <dbReference type="Proteomes" id="UP000217211"/>
    </source>
</evidence>
<reference evidence="2 3" key="1">
    <citation type="submission" date="2017-08" db="EMBL/GenBank/DDBJ databases">
        <title>Multipartite genome sequences of Sinorhizobium species nodulating soybeans.</title>
        <authorList>
            <person name="Tian C.F."/>
        </authorList>
    </citation>
    <scope>NUCLEOTIDE SEQUENCE [LARGE SCALE GENOMIC DNA]</scope>
    <source>
        <strain evidence="2 3">CCBAU 05684</strain>
        <plasmid evidence="3">psj05684b</plasmid>
    </source>
</reference>
<feature type="transmembrane region" description="Helical" evidence="1">
    <location>
        <begin position="49"/>
        <end position="69"/>
    </location>
</feature>
<organism evidence="2 3">
    <name type="scientific">Sinorhizobium sojae CCBAU 05684</name>
    <dbReference type="NCBI Taxonomy" id="716928"/>
    <lineage>
        <taxon>Bacteria</taxon>
        <taxon>Pseudomonadati</taxon>
        <taxon>Pseudomonadota</taxon>
        <taxon>Alphaproteobacteria</taxon>
        <taxon>Hyphomicrobiales</taxon>
        <taxon>Rhizobiaceae</taxon>
        <taxon>Sinorhizobium/Ensifer group</taxon>
        <taxon>Sinorhizobium</taxon>
    </lineage>
</organism>